<keyword evidence="2" id="KW-1185">Reference proteome</keyword>
<gene>
    <name evidence="1" type="ORF">NS365_19600</name>
</gene>
<dbReference type="Proteomes" id="UP000078529">
    <property type="component" value="Unassembled WGS sequence"/>
</dbReference>
<organism evidence="1 2">
    <name type="scientific">Aureimonas ureilytica</name>
    <dbReference type="NCBI Taxonomy" id="401562"/>
    <lineage>
        <taxon>Bacteria</taxon>
        <taxon>Pseudomonadati</taxon>
        <taxon>Pseudomonadota</taxon>
        <taxon>Alphaproteobacteria</taxon>
        <taxon>Hyphomicrobiales</taxon>
        <taxon>Aurantimonadaceae</taxon>
        <taxon>Aureimonas</taxon>
    </lineage>
</organism>
<comment type="caution">
    <text evidence="1">The sequence shown here is derived from an EMBL/GenBank/DDBJ whole genome shotgun (WGS) entry which is preliminary data.</text>
</comment>
<dbReference type="InterPro" id="IPR011990">
    <property type="entry name" value="TPR-like_helical_dom_sf"/>
</dbReference>
<sequence length="306" mass="31969">MPGMSQPASIMAPLDLSGPALLAGTPGHGDALVLGATRLLAAGRPEDAFLLADRACRLSSPPPAPSLALRALSLWRMGEKTEAVADLSRALTGDPGDPVVARAALQLSAGGAEMPDPCDLLVQTVQAHDLLRLSVARLLASGRPALARLDVMDRRLTGWLIWAGNAASVELSLEGSGERTLAAQPDFPLAPPGARGTFIDLALSCDVHRWTLGLPGETEPLTSGALWPRSSAAVSPLEGRAPDLVPARRPITILVPVFEDFEATQDCLRAAVAAKSESVRVLVVDDASPNRRLKLLLDALAARGLI</sequence>
<dbReference type="SUPFAM" id="SSF48452">
    <property type="entry name" value="TPR-like"/>
    <property type="match status" value="1"/>
</dbReference>
<dbReference type="EMBL" id="LDQA01000059">
    <property type="protein sequence ID" value="KTR03094.1"/>
    <property type="molecule type" value="Genomic_DNA"/>
</dbReference>
<reference evidence="1 2" key="1">
    <citation type="journal article" date="2016" name="Front. Microbiol.">
        <title>Genomic Resource of Rice Seed Associated Bacteria.</title>
        <authorList>
            <person name="Midha S."/>
            <person name="Bansal K."/>
            <person name="Sharma S."/>
            <person name="Kumar N."/>
            <person name="Patil P.P."/>
            <person name="Chaudhry V."/>
            <person name="Patil P.B."/>
        </authorList>
    </citation>
    <scope>NUCLEOTIDE SEQUENCE [LARGE SCALE GENOMIC DNA]</scope>
    <source>
        <strain evidence="1 2">NS365</strain>
    </source>
</reference>
<proteinExistence type="predicted"/>
<accession>A0A175RJJ0</accession>
<dbReference type="Gene3D" id="1.25.40.10">
    <property type="entry name" value="Tetratricopeptide repeat domain"/>
    <property type="match status" value="1"/>
</dbReference>
<dbReference type="AlphaFoldDB" id="A0A175RJJ0"/>
<feature type="non-terminal residue" evidence="1">
    <location>
        <position position="306"/>
    </location>
</feature>
<evidence type="ECO:0000313" key="2">
    <source>
        <dbReference type="Proteomes" id="UP000078529"/>
    </source>
</evidence>
<evidence type="ECO:0000313" key="1">
    <source>
        <dbReference type="EMBL" id="KTR03094.1"/>
    </source>
</evidence>
<protein>
    <submittedName>
        <fullName evidence="1">Uncharacterized protein</fullName>
    </submittedName>
</protein>
<name>A0A175RJJ0_9HYPH</name>